<sequence length="403" mass="45447">MIALYSHRPVYLLLGRSLNTASTLIQPHITAKHREFKATTQRLVHDICSSGKLTSSQFALVYVSSKLSSASLVRAGFMGYLIGYLCTESIKQEFLPPSYLPVFTMNHSYRKHILSSWRSKFVSRNPECIIRGIEDLFTTLPKLSFTDSNSIATYTNIFLNTDGNLSNSSVRIPNENQNISYNQLSLANVLVDGYGFLVHGIMVINEKAYNCSNIIKDNILCSNYLGASTDVILRPIAPLSTSSFTTIHSLDIRNVHQAVIMGYLLAFLSSNINNTPTSQLCISTNCPSIETLVKWTNQSTNRWTTYLSHQMFKNQSNITFSLLPVKSNHLTNISAPTKTIHSNNDNDSSDIIQIRVESSQLFSIYKCFNSKNHEHISTVQFLLARCLFTCMYHLLKDRYSMMV</sequence>
<keyword evidence="2" id="KW-1185">Reference proteome</keyword>
<organism evidence="1 2">
    <name type="scientific">Schistosoma mattheei</name>
    <dbReference type="NCBI Taxonomy" id="31246"/>
    <lineage>
        <taxon>Eukaryota</taxon>
        <taxon>Metazoa</taxon>
        <taxon>Spiralia</taxon>
        <taxon>Lophotrochozoa</taxon>
        <taxon>Platyhelminthes</taxon>
        <taxon>Trematoda</taxon>
        <taxon>Digenea</taxon>
        <taxon>Strigeidida</taxon>
        <taxon>Schistosomatoidea</taxon>
        <taxon>Schistosomatidae</taxon>
        <taxon>Schistosoma</taxon>
    </lineage>
</organism>
<dbReference type="EMBL" id="UZAL01030639">
    <property type="protein sequence ID" value="VDP54825.1"/>
    <property type="molecule type" value="Genomic_DNA"/>
</dbReference>
<dbReference type="Proteomes" id="UP000269396">
    <property type="component" value="Unassembled WGS sequence"/>
</dbReference>
<evidence type="ECO:0000313" key="1">
    <source>
        <dbReference type="EMBL" id="VDP54825.1"/>
    </source>
</evidence>
<proteinExistence type="predicted"/>
<reference evidence="1 2" key="1">
    <citation type="submission" date="2018-11" db="EMBL/GenBank/DDBJ databases">
        <authorList>
            <consortium name="Pathogen Informatics"/>
        </authorList>
    </citation>
    <scope>NUCLEOTIDE SEQUENCE [LARGE SCALE GENOMIC DNA]</scope>
    <source>
        <strain>Denwood</strain>
        <strain evidence="2">Zambia</strain>
    </source>
</reference>
<name>A0A183P828_9TREM</name>
<protein>
    <submittedName>
        <fullName evidence="1">Uncharacterized protein</fullName>
    </submittedName>
</protein>
<evidence type="ECO:0000313" key="2">
    <source>
        <dbReference type="Proteomes" id="UP000269396"/>
    </source>
</evidence>
<dbReference type="AlphaFoldDB" id="A0A183P828"/>
<gene>
    <name evidence="1" type="ORF">SMTD_LOCUS10514</name>
</gene>
<accession>A0A183P828</accession>